<proteinExistence type="predicted"/>
<feature type="compositionally biased region" description="Low complexity" evidence="1">
    <location>
        <begin position="230"/>
        <end position="240"/>
    </location>
</feature>
<name>A0A0G4GRV6_9ALVE</name>
<dbReference type="EMBL" id="CDMZ01001489">
    <property type="protein sequence ID" value="CEM33347.1"/>
    <property type="molecule type" value="Genomic_DNA"/>
</dbReference>
<dbReference type="InterPro" id="IPR003675">
    <property type="entry name" value="Rce1/LyrA-like_dom"/>
</dbReference>
<reference evidence="4" key="1">
    <citation type="submission" date="2014-11" db="EMBL/GenBank/DDBJ databases">
        <authorList>
            <person name="Otto D Thomas"/>
            <person name="Naeem Raeece"/>
        </authorList>
    </citation>
    <scope>NUCLEOTIDE SEQUENCE</scope>
</reference>
<feature type="transmembrane region" description="Helical" evidence="2">
    <location>
        <begin position="111"/>
        <end position="133"/>
    </location>
</feature>
<feature type="transmembrane region" description="Helical" evidence="2">
    <location>
        <begin position="145"/>
        <end position="163"/>
    </location>
</feature>
<dbReference type="AlphaFoldDB" id="A0A0G4GRV6"/>
<protein>
    <recommendedName>
        <fullName evidence="3">CAAX prenyl protease 2/Lysostaphin resistance protein A-like domain-containing protein</fullName>
    </recommendedName>
</protein>
<evidence type="ECO:0000256" key="1">
    <source>
        <dbReference type="SAM" id="MobiDB-lite"/>
    </source>
</evidence>
<feature type="domain" description="CAAX prenyl protease 2/Lysostaphin resistance protein A-like" evidence="3">
    <location>
        <begin position="70"/>
        <end position="178"/>
    </location>
</feature>
<dbReference type="GO" id="GO:0080120">
    <property type="term" value="P:CAAX-box protein maturation"/>
    <property type="evidence" value="ECO:0007669"/>
    <property type="project" value="UniProtKB-ARBA"/>
</dbReference>
<gene>
    <name evidence="4" type="ORF">Cvel_23122</name>
</gene>
<dbReference type="GO" id="GO:0004175">
    <property type="term" value="F:endopeptidase activity"/>
    <property type="evidence" value="ECO:0007669"/>
    <property type="project" value="UniProtKB-ARBA"/>
</dbReference>
<feature type="region of interest" description="Disordered" evidence="1">
    <location>
        <begin position="197"/>
        <end position="240"/>
    </location>
</feature>
<keyword evidence="2" id="KW-1133">Transmembrane helix</keyword>
<dbReference type="Pfam" id="PF02517">
    <property type="entry name" value="Rce1-like"/>
    <property type="match status" value="1"/>
</dbReference>
<keyword evidence="2" id="KW-0472">Membrane</keyword>
<feature type="transmembrane region" description="Helical" evidence="2">
    <location>
        <begin position="70"/>
        <end position="91"/>
    </location>
</feature>
<evidence type="ECO:0000256" key="2">
    <source>
        <dbReference type="SAM" id="Phobius"/>
    </source>
</evidence>
<accession>A0A0G4GRV6</accession>
<dbReference type="VEuPathDB" id="CryptoDB:Cvel_23122"/>
<feature type="transmembrane region" description="Helical" evidence="2">
    <location>
        <begin position="28"/>
        <end position="50"/>
    </location>
</feature>
<sequence length="240" mass="27003">MSSTFAKHLSEKIVSSFVVSPFSGRNSVWTLGSIVAFGVPAGWFGVWSKLLKRSDPSYNRQMRLAERSRIWVGTFVVPSFCEELLWRVLLLPRPVLVGGGFFGWAPLPEGIYLWGPVSLALYVAAHPLCGLLFRRNHVFRFFSDWRFLLITAYLGIWCTIVYLQTASIWPPVTLHWLTVAVWQQFLGGAQMLAGRSRSSEVEPSGRPPHECLNADTNIRPNTMIEEEGPEGPSLSPSRHD</sequence>
<organism evidence="4">
    <name type="scientific">Chromera velia CCMP2878</name>
    <dbReference type="NCBI Taxonomy" id="1169474"/>
    <lineage>
        <taxon>Eukaryota</taxon>
        <taxon>Sar</taxon>
        <taxon>Alveolata</taxon>
        <taxon>Colpodellida</taxon>
        <taxon>Chromeraceae</taxon>
        <taxon>Chromera</taxon>
    </lineage>
</organism>
<keyword evidence="2" id="KW-0812">Transmembrane</keyword>
<evidence type="ECO:0000259" key="3">
    <source>
        <dbReference type="Pfam" id="PF02517"/>
    </source>
</evidence>
<evidence type="ECO:0000313" key="4">
    <source>
        <dbReference type="EMBL" id="CEM33347.1"/>
    </source>
</evidence>